<accession>A0AAD7R3H6</accession>
<gene>
    <name evidence="3" type="ORF">AAFF_G00436980</name>
</gene>
<organism evidence="3 4">
    <name type="scientific">Aldrovandia affinis</name>
    <dbReference type="NCBI Taxonomy" id="143900"/>
    <lineage>
        <taxon>Eukaryota</taxon>
        <taxon>Metazoa</taxon>
        <taxon>Chordata</taxon>
        <taxon>Craniata</taxon>
        <taxon>Vertebrata</taxon>
        <taxon>Euteleostomi</taxon>
        <taxon>Actinopterygii</taxon>
        <taxon>Neopterygii</taxon>
        <taxon>Teleostei</taxon>
        <taxon>Notacanthiformes</taxon>
        <taxon>Halosauridae</taxon>
        <taxon>Aldrovandia</taxon>
    </lineage>
</organism>
<protein>
    <recommendedName>
        <fullName evidence="2">Reverse transcriptase domain-containing protein</fullName>
    </recommendedName>
</protein>
<proteinExistence type="predicted"/>
<feature type="region of interest" description="Disordered" evidence="1">
    <location>
        <begin position="985"/>
        <end position="1005"/>
    </location>
</feature>
<dbReference type="SUPFAM" id="SSF56219">
    <property type="entry name" value="DNase I-like"/>
    <property type="match status" value="1"/>
</dbReference>
<sequence length="1005" mass="110848">MPRFLFRIRPLPPPRSPFQLLVRLSPLPLLSWGDSEAPEDDGDFQVWKDTSRRKRPLSGEPHEERPPKAGPSTPSIPLSPNPFEVLAEPEGGSDFCTANVRGLRDPTKRAAVFSSLRAMRGDVYLLQEVHLRDEEDAAAFTQEWVWGPSGWAAHPTDPGFTWRNSRGAKSRLDYIFMGGGQSGVKCVLLPSWASDHDALRVSLPMDRPKWGRGVWRLNSSLLGSDAFVIAFTRFYGSVRTLRSLFTSVVEWWEAAKSRLAIFCRRYAVGARRRDGAGVARLSSELEEGERPTAYFFQAARARQGASVIAGLRRVLGTLAEGPEMLAVAESFYVELFSRRACDPAAEARLLDCVSARLGAEEAQAMEADVTLEEVREALFSLRDGRAPGHDGFPREFYVAFWHLLGPDLLEVYRTLLKRGALSASMRKGVLVLLHKGGDRTELGNWRPLTLLNTDYKVLAKVATARLRRVMGGLVSQDQTCGVPGRSCSWNLILLRDVLDWVEERNLPLGLVSIDQEKAFDRVQHGFLFGVLGRMGFGPRFIGWVRTLYAGAYSCVRVNGFLSGPVEQLGGVRQGCLLSPLLYVLFMEPFAELVRRDPGVDSVRLPGAAGEVLKIQQYADDTTLFVSSVRSLGRIRALTDLFGAGTGSRVNMAKSSVLFCGSWTEDIGDSGGFAVCEDGLKILGVRFWARGSAAQNWEARLALVRSRLGVWSRRQLSLTGKVVVVRSVLLPLLLHLAYVFPVPARAKLALTRAVFRFLWGGRYECVSRELMYASVAGEGCPEGATEAGRVALDHRALYARLACRQVVVPSGVPAGVRWGRVSGGGAPAAVRDLHWRCALGRLPVREVLHRHGCSASALCPRGCGAPETVRHAFWGCPFAGEFWGLVLGLLRRVGPGFVLSGDGVVFRKGLGVVPTVSAGVLWDVLGYAKWVLWEDRMSAVGRRIRLKAKTVATDFDEEEFFGFERDNEGETGRVADEATLRLFVSDTEEEDFGGFSTQEEDEDEDE</sequence>
<feature type="region of interest" description="Disordered" evidence="1">
    <location>
        <begin position="33"/>
        <end position="80"/>
    </location>
</feature>
<comment type="caution">
    <text evidence="3">The sequence shown here is derived from an EMBL/GenBank/DDBJ whole genome shotgun (WGS) entry which is preliminary data.</text>
</comment>
<dbReference type="InterPro" id="IPR026960">
    <property type="entry name" value="RVT-Znf"/>
</dbReference>
<reference evidence="3" key="1">
    <citation type="journal article" date="2023" name="Science">
        <title>Genome structures resolve the early diversification of teleost fishes.</title>
        <authorList>
            <person name="Parey E."/>
            <person name="Louis A."/>
            <person name="Montfort J."/>
            <person name="Bouchez O."/>
            <person name="Roques C."/>
            <person name="Iampietro C."/>
            <person name="Lluch J."/>
            <person name="Castinel A."/>
            <person name="Donnadieu C."/>
            <person name="Desvignes T."/>
            <person name="Floi Bucao C."/>
            <person name="Jouanno E."/>
            <person name="Wen M."/>
            <person name="Mejri S."/>
            <person name="Dirks R."/>
            <person name="Jansen H."/>
            <person name="Henkel C."/>
            <person name="Chen W.J."/>
            <person name="Zahm M."/>
            <person name="Cabau C."/>
            <person name="Klopp C."/>
            <person name="Thompson A.W."/>
            <person name="Robinson-Rechavi M."/>
            <person name="Braasch I."/>
            <person name="Lecointre G."/>
            <person name="Bobe J."/>
            <person name="Postlethwait J.H."/>
            <person name="Berthelot C."/>
            <person name="Roest Crollius H."/>
            <person name="Guiguen Y."/>
        </authorList>
    </citation>
    <scope>NUCLEOTIDE SEQUENCE</scope>
    <source>
        <strain evidence="3">NC1722</strain>
    </source>
</reference>
<dbReference type="InterPro" id="IPR043502">
    <property type="entry name" value="DNA/RNA_pol_sf"/>
</dbReference>
<evidence type="ECO:0000259" key="2">
    <source>
        <dbReference type="PROSITE" id="PS50878"/>
    </source>
</evidence>
<dbReference type="InterPro" id="IPR036691">
    <property type="entry name" value="Endo/exonu/phosph_ase_sf"/>
</dbReference>
<dbReference type="EMBL" id="JAINUG010000960">
    <property type="protein sequence ID" value="KAJ8358478.1"/>
    <property type="molecule type" value="Genomic_DNA"/>
</dbReference>
<name>A0AAD7R3H6_9TELE</name>
<dbReference type="Pfam" id="PF00078">
    <property type="entry name" value="RVT_1"/>
    <property type="match status" value="1"/>
</dbReference>
<evidence type="ECO:0000256" key="1">
    <source>
        <dbReference type="SAM" id="MobiDB-lite"/>
    </source>
</evidence>
<keyword evidence="4" id="KW-1185">Reference proteome</keyword>
<dbReference type="Proteomes" id="UP001221898">
    <property type="component" value="Unassembled WGS sequence"/>
</dbReference>
<feature type="domain" description="Reverse transcriptase" evidence="2">
    <location>
        <begin position="414"/>
        <end position="686"/>
    </location>
</feature>
<dbReference type="PROSITE" id="PS50878">
    <property type="entry name" value="RT_POL"/>
    <property type="match status" value="1"/>
</dbReference>
<dbReference type="InterPro" id="IPR000477">
    <property type="entry name" value="RT_dom"/>
</dbReference>
<dbReference type="AlphaFoldDB" id="A0AAD7R3H6"/>
<dbReference type="PANTHER" id="PTHR19446">
    <property type="entry name" value="REVERSE TRANSCRIPTASES"/>
    <property type="match status" value="1"/>
</dbReference>
<evidence type="ECO:0000313" key="3">
    <source>
        <dbReference type="EMBL" id="KAJ8358478.1"/>
    </source>
</evidence>
<dbReference type="Pfam" id="PF13966">
    <property type="entry name" value="zf-RVT"/>
    <property type="match status" value="1"/>
</dbReference>
<evidence type="ECO:0000313" key="4">
    <source>
        <dbReference type="Proteomes" id="UP001221898"/>
    </source>
</evidence>
<dbReference type="CDD" id="cd01650">
    <property type="entry name" value="RT_nLTR_like"/>
    <property type="match status" value="1"/>
</dbReference>
<dbReference type="SUPFAM" id="SSF56672">
    <property type="entry name" value="DNA/RNA polymerases"/>
    <property type="match status" value="1"/>
</dbReference>